<organism evidence="4 5">
    <name type="scientific">Gracilariopsis chorda</name>
    <dbReference type="NCBI Taxonomy" id="448386"/>
    <lineage>
        <taxon>Eukaryota</taxon>
        <taxon>Rhodophyta</taxon>
        <taxon>Florideophyceae</taxon>
        <taxon>Rhodymeniophycidae</taxon>
        <taxon>Gracilariales</taxon>
        <taxon>Gracilariaceae</taxon>
        <taxon>Gracilariopsis</taxon>
    </lineage>
</organism>
<evidence type="ECO:0000256" key="3">
    <source>
        <dbReference type="SAM" id="SignalP"/>
    </source>
</evidence>
<keyword evidence="2" id="KW-0812">Transmembrane</keyword>
<feature type="signal peptide" evidence="3">
    <location>
        <begin position="1"/>
        <end position="22"/>
    </location>
</feature>
<evidence type="ECO:0000313" key="4">
    <source>
        <dbReference type="EMBL" id="PXF40167.1"/>
    </source>
</evidence>
<evidence type="ECO:0000256" key="2">
    <source>
        <dbReference type="SAM" id="Phobius"/>
    </source>
</evidence>
<dbReference type="OrthoDB" id="10491821at2759"/>
<comment type="caution">
    <text evidence="4">The sequence shown here is derived from an EMBL/GenBank/DDBJ whole genome shotgun (WGS) entry which is preliminary data.</text>
</comment>
<keyword evidence="5" id="KW-1185">Reference proteome</keyword>
<feature type="region of interest" description="Disordered" evidence="1">
    <location>
        <begin position="721"/>
        <end position="771"/>
    </location>
</feature>
<keyword evidence="2" id="KW-1133">Transmembrane helix</keyword>
<accession>A0A2V3IDM5</accession>
<keyword evidence="3" id="KW-0732">Signal</keyword>
<name>A0A2V3IDM5_9FLOR</name>
<dbReference type="Proteomes" id="UP000247409">
    <property type="component" value="Unassembled WGS sequence"/>
</dbReference>
<evidence type="ECO:0000256" key="1">
    <source>
        <dbReference type="SAM" id="MobiDB-lite"/>
    </source>
</evidence>
<sequence length="792" mass="86396">MSSSSIPSALALTLLLSVCVHAAVLDSTSLPPYTHQRHPTTPANETRLNRNIFLNTFYGFSTSQKTNTTILLIDGAAENQITYILRLRKYEAITAIIHIPTDPTILTSTSESRSQISHPSRNAFNLTLFHQFDAHVGVVTFNLLVFTNFTKYHAAGTYTVAGIVAYASQNISTLAIASGINSPGISFKSPLSLANLTAQSTVRLKLSYQPVGPDITSNPPSLLQLFSTARIHTTNLMRAANSTLINYAHSCNITSTTSNATSLLPESAVHCGIAYNSSDQTLALTLLPERNGAAVVNIAFPDLQVHGDVFETDITLSVNISKRATPIALVQPNTTLTLDYFGSELLYVYMYNVIQPDQRFNATDYVIDLDNGRYARIDFELSTFEQPLQRIAFVVVPPGQEYPAIQKQILNALKDLKGSAQDVVEQSPTPLFTAEPEMLPGVRSGDFSRDTNLSSLSYDEHLDPTLPISADFYALENSQAVLDGPYVTEDLRMPHIRSLYDQEARRDPTKGFYVSHVHVLIPPSSSLETAKSILDTPLLTIFAPNRTAIIGSITITENYRNVLVSFWLANYSISTFSEHKSRQIASSLSKAIATMTEVQVKSGNLTHLKANVTGVEATFDVRVSTDAKKIVANLFKNKTHHEQEIAADVYLHVSRLKITRTMLHDPSSASESDLLGDSHGNSSLSGLTTAIVAAIAILAFVALLPVFVMCIGFLTVEHNHPDEGSSETGRNNAGSPPDADVSTASSAPGPGAIVRDKFGRGNEEDYESFKLNQEMRQRGYFDAREVTSASTE</sequence>
<reference evidence="4 5" key="1">
    <citation type="journal article" date="2018" name="Mol. Biol. Evol.">
        <title>Analysis of the draft genome of the red seaweed Gracilariopsis chorda provides insights into genome size evolution in Rhodophyta.</title>
        <authorList>
            <person name="Lee J."/>
            <person name="Yang E.C."/>
            <person name="Graf L."/>
            <person name="Yang J.H."/>
            <person name="Qiu H."/>
            <person name="Zel Zion U."/>
            <person name="Chan C.X."/>
            <person name="Stephens T.G."/>
            <person name="Weber A.P.M."/>
            <person name="Boo G.H."/>
            <person name="Boo S.M."/>
            <person name="Kim K.M."/>
            <person name="Shin Y."/>
            <person name="Jung M."/>
            <person name="Lee S.J."/>
            <person name="Yim H.S."/>
            <person name="Lee J.H."/>
            <person name="Bhattacharya D."/>
            <person name="Yoon H.S."/>
        </authorList>
    </citation>
    <scope>NUCLEOTIDE SEQUENCE [LARGE SCALE GENOMIC DNA]</scope>
    <source>
        <strain evidence="4 5">SKKU-2015</strain>
        <tissue evidence="4">Whole body</tissue>
    </source>
</reference>
<proteinExistence type="predicted"/>
<evidence type="ECO:0000313" key="5">
    <source>
        <dbReference type="Proteomes" id="UP000247409"/>
    </source>
</evidence>
<gene>
    <name evidence="4" type="ORF">BWQ96_10135</name>
</gene>
<feature type="chain" id="PRO_5016063860" evidence="3">
    <location>
        <begin position="23"/>
        <end position="792"/>
    </location>
</feature>
<dbReference type="AlphaFoldDB" id="A0A2V3IDM5"/>
<feature type="transmembrane region" description="Helical" evidence="2">
    <location>
        <begin position="691"/>
        <end position="716"/>
    </location>
</feature>
<dbReference type="EMBL" id="NBIV01000351">
    <property type="protein sequence ID" value="PXF40167.1"/>
    <property type="molecule type" value="Genomic_DNA"/>
</dbReference>
<protein>
    <submittedName>
        <fullName evidence="4">Uncharacterized protein</fullName>
    </submittedName>
</protein>
<keyword evidence="2" id="KW-0472">Membrane</keyword>
<feature type="compositionally biased region" description="Basic and acidic residues" evidence="1">
    <location>
        <begin position="754"/>
        <end position="763"/>
    </location>
</feature>